<feature type="region of interest" description="Disordered" evidence="1">
    <location>
        <begin position="50"/>
        <end position="167"/>
    </location>
</feature>
<evidence type="ECO:0000256" key="1">
    <source>
        <dbReference type="SAM" id="MobiDB-lite"/>
    </source>
</evidence>
<evidence type="ECO:0000313" key="3">
    <source>
        <dbReference type="Proteomes" id="UP000707071"/>
    </source>
</evidence>
<dbReference type="AlphaFoldDB" id="A0A9P7TZC9"/>
<comment type="caution">
    <text evidence="2">The sequence shown here is derived from an EMBL/GenBank/DDBJ whole genome shotgun (WGS) entry which is preliminary data.</text>
</comment>
<feature type="compositionally biased region" description="Polar residues" evidence="1">
    <location>
        <begin position="79"/>
        <end position="98"/>
    </location>
</feature>
<dbReference type="Proteomes" id="UP000707071">
    <property type="component" value="Unassembled WGS sequence"/>
</dbReference>
<reference evidence="2 3" key="1">
    <citation type="journal article" date="2020" name="bioRxiv">
        <title>Whole genome comparisons of ergot fungi reveals the divergence and evolution of species within the genus Claviceps are the result of varying mechanisms driving genome evolution and host range expansion.</title>
        <authorList>
            <person name="Wyka S.A."/>
            <person name="Mondo S.J."/>
            <person name="Liu M."/>
            <person name="Dettman J."/>
            <person name="Nalam V."/>
            <person name="Broders K.D."/>
        </authorList>
    </citation>
    <scope>NUCLEOTIDE SEQUENCE [LARGE SCALE GENOMIC DNA]</scope>
    <source>
        <strain evidence="2 3">Clav52</strain>
    </source>
</reference>
<proteinExistence type="predicted"/>
<feature type="non-terminal residue" evidence="2">
    <location>
        <position position="195"/>
    </location>
</feature>
<feature type="compositionally biased region" description="Low complexity" evidence="1">
    <location>
        <begin position="128"/>
        <end position="156"/>
    </location>
</feature>
<gene>
    <name evidence="2" type="ORF">E4U09_008260</name>
</gene>
<dbReference type="EMBL" id="SRRH01000972">
    <property type="protein sequence ID" value="KAG6284131.1"/>
    <property type="molecule type" value="Genomic_DNA"/>
</dbReference>
<sequence>MVISLQLRQRFDKVAAQRLTTSNQPLPRHVTLTTSSNQPLPSHVNPLRPLPGPTNIARHQPPPSHVNPFRPLPRLANIPHQQCATSPKTTDSLTTSARESIAPSAPSAHYRSPTVSDGSEDETDIPTASARSSQSRAQIASDESVASSNVSSNVSDTPRASENYPMLPLDPVQVVGDLDVPCLTVADQKLLKNFE</sequence>
<accession>A0A9P7TZC9</accession>
<keyword evidence="3" id="KW-1185">Reference proteome</keyword>
<organism evidence="2 3">
    <name type="scientific">Claviceps aff. purpurea</name>
    <dbReference type="NCBI Taxonomy" id="1967640"/>
    <lineage>
        <taxon>Eukaryota</taxon>
        <taxon>Fungi</taxon>
        <taxon>Dikarya</taxon>
        <taxon>Ascomycota</taxon>
        <taxon>Pezizomycotina</taxon>
        <taxon>Sordariomycetes</taxon>
        <taxon>Hypocreomycetidae</taxon>
        <taxon>Hypocreales</taxon>
        <taxon>Clavicipitaceae</taxon>
        <taxon>Claviceps</taxon>
    </lineage>
</organism>
<name>A0A9P7TZC9_9HYPO</name>
<evidence type="ECO:0000313" key="2">
    <source>
        <dbReference type="EMBL" id="KAG6284131.1"/>
    </source>
</evidence>
<protein>
    <submittedName>
        <fullName evidence="2">Uncharacterized protein</fullName>
    </submittedName>
</protein>